<dbReference type="InterPro" id="IPR000157">
    <property type="entry name" value="TIR_dom"/>
</dbReference>
<dbReference type="InterPro" id="IPR041249">
    <property type="entry name" value="HEPN_DZIP3"/>
</dbReference>
<dbReference type="InterPro" id="IPR035897">
    <property type="entry name" value="Toll_tir_struct_dom_sf"/>
</dbReference>
<name>A0A6P5APF5_BRABE</name>
<dbReference type="PROSITE" id="PS50104">
    <property type="entry name" value="TIR"/>
    <property type="match status" value="1"/>
</dbReference>
<dbReference type="PANTHER" id="PTHR46844">
    <property type="entry name" value="SLR5058 PROTEIN"/>
    <property type="match status" value="1"/>
</dbReference>
<dbReference type="PANTHER" id="PTHR46844:SF1">
    <property type="entry name" value="SLR5058 PROTEIN"/>
    <property type="match status" value="1"/>
</dbReference>
<feature type="domain" description="TIR" evidence="2">
    <location>
        <begin position="324"/>
        <end position="454"/>
    </location>
</feature>
<protein>
    <submittedName>
        <fullName evidence="4">E3 ubiquitin-protein ligase DZIP3-like</fullName>
    </submittedName>
</protein>
<dbReference type="OrthoDB" id="5964200at2759"/>
<dbReference type="KEGG" id="bbel:109485743"/>
<proteinExistence type="predicted"/>
<dbReference type="GO" id="GO:0007165">
    <property type="term" value="P:signal transduction"/>
    <property type="evidence" value="ECO:0007669"/>
    <property type="project" value="InterPro"/>
</dbReference>
<dbReference type="AlphaFoldDB" id="A0A6P5APF5"/>
<accession>A0A6P5APF5</accession>
<keyword evidence="3" id="KW-1185">Reference proteome</keyword>
<evidence type="ECO:0000256" key="1">
    <source>
        <dbReference type="SAM" id="MobiDB-lite"/>
    </source>
</evidence>
<dbReference type="Gene3D" id="3.40.50.10140">
    <property type="entry name" value="Toll/interleukin-1 receptor homology (TIR) domain"/>
    <property type="match status" value="1"/>
</dbReference>
<evidence type="ECO:0000259" key="2">
    <source>
        <dbReference type="PROSITE" id="PS50104"/>
    </source>
</evidence>
<evidence type="ECO:0000313" key="3">
    <source>
        <dbReference type="Proteomes" id="UP000515135"/>
    </source>
</evidence>
<dbReference type="SUPFAM" id="SSF52200">
    <property type="entry name" value="Toll/Interleukin receptor TIR domain"/>
    <property type="match status" value="1"/>
</dbReference>
<feature type="compositionally biased region" description="Basic and acidic residues" evidence="1">
    <location>
        <begin position="240"/>
        <end position="257"/>
    </location>
</feature>
<dbReference type="GeneID" id="109485743"/>
<gene>
    <name evidence="4" type="primary">LOC109485743</name>
</gene>
<feature type="region of interest" description="Disordered" evidence="1">
    <location>
        <begin position="240"/>
        <end position="318"/>
    </location>
</feature>
<sequence length="456" mass="51104">MATGGDPYTPETANGARLQALLIDEGTKLVRKVFDQEVSRMKPPNFQEQLRRNRQNFTDPVLGILNFDQQKTVYPSPGTAADSSEHFDIALLSLLLGILCNVKPPKTGWNKEPPEGDKSPIAWIIRLRLFRNRNYGHITDTALSNTKFKKLWKELADILIGLGGDKDQIQKRKSETIDPKMAKTYQEKFEKLHKEENEVKDLLTAQHNEVLETLGSLEKKIEEGMKDILDGQKAIITEVEKQSRLSDTEGNQEDKTPIQDNPNTDEQVADGVRSLTLSDSGISLGDSETEQGNVVGQPSSVEATIQQPRSSGTGNSDISEVDGKKYDFGILCTKADESWTEKDIVNKLEQKKLEGYFPCRDDIGGDSVFQYLSIGIENSRNIIIVYSPSTISDEWFKIGYQTAVVEKLDKNLIGRVIPVLRKGFTGDKLPIELKTFTPLQGDNPNFFKRLEKSLNL</sequence>
<feature type="compositionally biased region" description="Polar residues" evidence="1">
    <location>
        <begin position="290"/>
        <end position="318"/>
    </location>
</feature>
<dbReference type="Pfam" id="PF13676">
    <property type="entry name" value="TIR_2"/>
    <property type="match status" value="1"/>
</dbReference>
<evidence type="ECO:0000313" key="4">
    <source>
        <dbReference type="RefSeq" id="XP_019644977.1"/>
    </source>
</evidence>
<dbReference type="RefSeq" id="XP_019644977.1">
    <property type="nucleotide sequence ID" value="XM_019789418.1"/>
</dbReference>
<reference evidence="4" key="1">
    <citation type="submission" date="2025-08" db="UniProtKB">
        <authorList>
            <consortium name="RefSeq"/>
        </authorList>
    </citation>
    <scope>IDENTIFICATION</scope>
    <source>
        <tissue evidence="4">Gonad</tissue>
    </source>
</reference>
<dbReference type="Proteomes" id="UP000515135">
    <property type="component" value="Unplaced"/>
</dbReference>
<organism evidence="3 4">
    <name type="scientific">Branchiostoma belcheri</name>
    <name type="common">Amphioxus</name>
    <dbReference type="NCBI Taxonomy" id="7741"/>
    <lineage>
        <taxon>Eukaryota</taxon>
        <taxon>Metazoa</taxon>
        <taxon>Chordata</taxon>
        <taxon>Cephalochordata</taxon>
        <taxon>Leptocardii</taxon>
        <taxon>Amphioxiformes</taxon>
        <taxon>Branchiostomatidae</taxon>
        <taxon>Branchiostoma</taxon>
    </lineage>
</organism>
<dbReference type="Pfam" id="PF18738">
    <property type="entry name" value="HEPN_DZIP3"/>
    <property type="match status" value="1"/>
</dbReference>